<gene>
    <name evidence="3" type="ordered locus">Psta_2194</name>
</gene>
<dbReference type="eggNOG" id="COG0520">
    <property type="taxonomic scope" value="Bacteria"/>
</dbReference>
<dbReference type="Pfam" id="PF00266">
    <property type="entry name" value="Aminotran_5"/>
    <property type="match status" value="1"/>
</dbReference>
<name>D2R2M6_PIRSD</name>
<accession>D2R2M6</accession>
<dbReference type="PANTHER" id="PTHR43092:SF2">
    <property type="entry name" value="HERCYNYLCYSTEINE SULFOXIDE LYASE"/>
    <property type="match status" value="1"/>
</dbReference>
<dbReference type="AlphaFoldDB" id="D2R2M6"/>
<organism evidence="3 4">
    <name type="scientific">Pirellula staleyi (strain ATCC 27377 / DSM 6068 / ICPB 4128)</name>
    <name type="common">Pirella staleyi</name>
    <dbReference type="NCBI Taxonomy" id="530564"/>
    <lineage>
        <taxon>Bacteria</taxon>
        <taxon>Pseudomonadati</taxon>
        <taxon>Planctomycetota</taxon>
        <taxon>Planctomycetia</taxon>
        <taxon>Pirellulales</taxon>
        <taxon>Pirellulaceae</taxon>
        <taxon>Pirellula</taxon>
    </lineage>
</organism>
<dbReference type="STRING" id="530564.Psta_2194"/>
<dbReference type="SUPFAM" id="SSF53383">
    <property type="entry name" value="PLP-dependent transferases"/>
    <property type="match status" value="1"/>
</dbReference>
<dbReference type="HOGENOM" id="CLU_003433_3_1_0"/>
<evidence type="ECO:0000313" key="4">
    <source>
        <dbReference type="Proteomes" id="UP000001887"/>
    </source>
</evidence>
<dbReference type="KEGG" id="psl:Psta_2194"/>
<dbReference type="EMBL" id="CP001848">
    <property type="protein sequence ID" value="ADB16866.1"/>
    <property type="molecule type" value="Genomic_DNA"/>
</dbReference>
<keyword evidence="3" id="KW-0032">Aminotransferase</keyword>
<dbReference type="InterPro" id="IPR000192">
    <property type="entry name" value="Aminotrans_V_dom"/>
</dbReference>
<keyword evidence="4" id="KW-1185">Reference proteome</keyword>
<dbReference type="InterPro" id="IPR015424">
    <property type="entry name" value="PyrdxlP-dep_Trfase"/>
</dbReference>
<feature type="domain" description="Aminotransferase class V" evidence="2">
    <location>
        <begin position="56"/>
        <end position="377"/>
    </location>
</feature>
<dbReference type="InterPro" id="IPR015422">
    <property type="entry name" value="PyrdxlP-dep_Trfase_small"/>
</dbReference>
<dbReference type="OrthoDB" id="250246at2"/>
<dbReference type="Gene3D" id="3.40.640.10">
    <property type="entry name" value="Type I PLP-dependent aspartate aminotransferase-like (Major domain)"/>
    <property type="match status" value="1"/>
</dbReference>
<evidence type="ECO:0000256" key="1">
    <source>
        <dbReference type="ARBA" id="ARBA00022898"/>
    </source>
</evidence>
<keyword evidence="3" id="KW-0808">Transferase</keyword>
<reference evidence="3 4" key="1">
    <citation type="journal article" date="2009" name="Stand. Genomic Sci.">
        <title>Complete genome sequence of Pirellula staleyi type strain (ATCC 27377).</title>
        <authorList>
            <person name="Clum A."/>
            <person name="Tindall B.J."/>
            <person name="Sikorski J."/>
            <person name="Ivanova N."/>
            <person name="Mavrommatis K."/>
            <person name="Lucas S."/>
            <person name="Glavina del Rio T."/>
            <person name="Nolan M."/>
            <person name="Chen F."/>
            <person name="Tice H."/>
            <person name="Pitluck S."/>
            <person name="Cheng J.F."/>
            <person name="Chertkov O."/>
            <person name="Brettin T."/>
            <person name="Han C."/>
            <person name="Detter J.C."/>
            <person name="Kuske C."/>
            <person name="Bruce D."/>
            <person name="Goodwin L."/>
            <person name="Ovchinikova G."/>
            <person name="Pati A."/>
            <person name="Mikhailova N."/>
            <person name="Chen A."/>
            <person name="Palaniappan K."/>
            <person name="Land M."/>
            <person name="Hauser L."/>
            <person name="Chang Y.J."/>
            <person name="Jeffries C.D."/>
            <person name="Chain P."/>
            <person name="Rohde M."/>
            <person name="Goker M."/>
            <person name="Bristow J."/>
            <person name="Eisen J.A."/>
            <person name="Markowitz V."/>
            <person name="Hugenholtz P."/>
            <person name="Kyrpides N.C."/>
            <person name="Klenk H.P."/>
            <person name="Lapidus A."/>
        </authorList>
    </citation>
    <scope>NUCLEOTIDE SEQUENCE [LARGE SCALE GENOMIC DNA]</scope>
    <source>
        <strain evidence="4">ATCC 27377 / DSM 6068 / ICPB 4128</strain>
    </source>
</reference>
<dbReference type="InterPro" id="IPR015421">
    <property type="entry name" value="PyrdxlP-dep_Trfase_major"/>
</dbReference>
<evidence type="ECO:0000313" key="3">
    <source>
        <dbReference type="EMBL" id="ADB16866.1"/>
    </source>
</evidence>
<dbReference type="PANTHER" id="PTHR43092">
    <property type="entry name" value="L-CYSTEINE DESULFHYDRASE"/>
    <property type="match status" value="1"/>
</dbReference>
<evidence type="ECO:0000259" key="2">
    <source>
        <dbReference type="Pfam" id="PF00266"/>
    </source>
</evidence>
<proteinExistence type="predicted"/>
<protein>
    <submittedName>
        <fullName evidence="3">Aminotransferase class V</fullName>
    </submittedName>
</protein>
<dbReference type="Proteomes" id="UP000001887">
    <property type="component" value="Chromosome"/>
</dbReference>
<dbReference type="GO" id="GO:0008483">
    <property type="term" value="F:transaminase activity"/>
    <property type="evidence" value="ECO:0007669"/>
    <property type="project" value="UniProtKB-KW"/>
</dbReference>
<dbReference type="Gene3D" id="3.90.1150.10">
    <property type="entry name" value="Aspartate Aminotransferase, domain 1"/>
    <property type="match status" value="1"/>
</dbReference>
<keyword evidence="1" id="KW-0663">Pyridoxal phosphate</keyword>
<sequence>MSTAALTHTAATHWNLRPGVTYLNHGSFGPSPASVLTAKHAWQRALDEEPMDFFTRQLEPAYAQTCEALGQMLETNPSNLVLVDNATAGMNVIADSFPLEENQQVILPTHEYGAVERIWKRRCQEKKALLVPARLPARIESIEQVIDAIFAVATRQTKLLVVSHITSATAITLPIAEIAAEAKRRGIAVAVDGPHALVQVDVHPEKLGVDYYTASCHKWMCAPLGSGCLWVAPQWHATIRVPQLSWGRLLPEDRLTWRDEFLWGGTRDYGSWLGIAAAIEFWKQIGVETFREHARRLSHYTREKLAPLVEGTPITPAGEPWNLSMVHLPIRFGDRRVLQAKLFEVGQIEVPIVEFEGRRFIRVSHHLYNNASQIDHLAAVLKKLLDEGF</sequence>